<accession>A0A9D1NUU0</accession>
<dbReference type="InterPro" id="IPR007358">
    <property type="entry name" value="Nucleoid_associated_NdpA"/>
</dbReference>
<dbReference type="AlphaFoldDB" id="A0A9D1NUU0"/>
<dbReference type="GO" id="GO:0009295">
    <property type="term" value="C:nucleoid"/>
    <property type="evidence" value="ECO:0007669"/>
    <property type="project" value="InterPro"/>
</dbReference>
<gene>
    <name evidence="1" type="ORF">IAA63_09485</name>
</gene>
<organism evidence="1 2">
    <name type="scientific">Candidatus Pullilachnospira stercoravium</name>
    <dbReference type="NCBI Taxonomy" id="2840913"/>
    <lineage>
        <taxon>Bacteria</taxon>
        <taxon>Bacillati</taxon>
        <taxon>Bacillota</taxon>
        <taxon>Clostridia</taxon>
        <taxon>Lachnospirales</taxon>
        <taxon>Lachnospiraceae</taxon>
        <taxon>Lachnospiraceae incertae sedis</taxon>
        <taxon>Candidatus Pullilachnospira</taxon>
    </lineage>
</organism>
<comment type="caution">
    <text evidence="1">The sequence shown here is derived from an EMBL/GenBank/DDBJ whole genome shotgun (WGS) entry which is preliminary data.</text>
</comment>
<dbReference type="EMBL" id="DVON01000199">
    <property type="protein sequence ID" value="HIV13354.1"/>
    <property type="molecule type" value="Genomic_DNA"/>
</dbReference>
<dbReference type="Pfam" id="PF04245">
    <property type="entry name" value="NA37"/>
    <property type="match status" value="1"/>
</dbReference>
<reference evidence="1" key="1">
    <citation type="submission" date="2020-10" db="EMBL/GenBank/DDBJ databases">
        <authorList>
            <person name="Gilroy R."/>
        </authorList>
    </citation>
    <scope>NUCLEOTIDE SEQUENCE</scope>
    <source>
        <strain evidence="1">ChiBcec2-4451</strain>
    </source>
</reference>
<evidence type="ECO:0000313" key="1">
    <source>
        <dbReference type="EMBL" id="HIV13354.1"/>
    </source>
</evidence>
<protein>
    <submittedName>
        <fullName evidence="1">Nucleoid-associated protein</fullName>
    </submittedName>
</protein>
<evidence type="ECO:0000313" key="2">
    <source>
        <dbReference type="Proteomes" id="UP000886723"/>
    </source>
</evidence>
<proteinExistence type="predicted"/>
<reference evidence="1" key="2">
    <citation type="journal article" date="2021" name="PeerJ">
        <title>Extensive microbial diversity within the chicken gut microbiome revealed by metagenomics and culture.</title>
        <authorList>
            <person name="Gilroy R."/>
            <person name="Ravi A."/>
            <person name="Getino M."/>
            <person name="Pursley I."/>
            <person name="Horton D.L."/>
            <person name="Alikhan N.F."/>
            <person name="Baker D."/>
            <person name="Gharbi K."/>
            <person name="Hall N."/>
            <person name="Watson M."/>
            <person name="Adriaenssens E.M."/>
            <person name="Foster-Nyarko E."/>
            <person name="Jarju S."/>
            <person name="Secka A."/>
            <person name="Antonio M."/>
            <person name="Oren A."/>
            <person name="Chaudhuri R.R."/>
            <person name="La Ragione R."/>
            <person name="Hildebrand F."/>
            <person name="Pallen M.J."/>
        </authorList>
    </citation>
    <scope>NUCLEOTIDE SEQUENCE</scope>
    <source>
        <strain evidence="1">ChiBcec2-4451</strain>
    </source>
</reference>
<sequence length="336" mass="38303">MQKEDIQLQQVIVHIMDSSTGIPVLSDQLLDWGSDFGDFLRAHIFRLLESDDARDCVFAEDSVTGELIRSLNQENFVEITGKIGEHLYGIMNRNIDIPPADLVIARCRLEQKDYLALLKMNYRSSYTHMTDSDPWGNTNSIIQQKAILPGENQKLSEAALIRLEDCAIRLVEKKYDVNGVKTNYFSQMFLECRGPMSARSQLAVVTRAVDDVQKKYYNESEQFEVQMEAKSIISQALEEGPVKIPALVDKIFKEQEEMKEEVVRKLDKYHLTDACMEPVNPATTRKFGKQNLVTDTGIEIRIPMDQYQNKNRVEFITNPDGTISVLIKNVGSITSR</sequence>
<dbReference type="Proteomes" id="UP000886723">
    <property type="component" value="Unassembled WGS sequence"/>
</dbReference>
<name>A0A9D1NUU0_9FIRM</name>